<evidence type="ECO:0000313" key="1">
    <source>
        <dbReference type="EMBL" id="GMI23913.1"/>
    </source>
</evidence>
<feature type="non-terminal residue" evidence="1">
    <location>
        <position position="116"/>
    </location>
</feature>
<sequence length="116" mass="12973">MAWWRSLTSDDPITLEPLCSLPVPPFSLHSHLFSAVPLALYLTERAVFLNPLTRQPLARADCRALDEHLRRYHPGEPASVASCFEVHARVKISDPGLRSAVSTAASSLFSYRSWEL</sequence>
<reference evidence="1 2" key="1">
    <citation type="journal article" date="2023" name="Commun. Biol.">
        <title>Genome analysis of Parmales, the sister group of diatoms, reveals the evolutionary specialization of diatoms from phago-mixotrophs to photoautotrophs.</title>
        <authorList>
            <person name="Ban H."/>
            <person name="Sato S."/>
            <person name="Yoshikawa S."/>
            <person name="Yamada K."/>
            <person name="Nakamura Y."/>
            <person name="Ichinomiya M."/>
            <person name="Sato N."/>
            <person name="Blanc-Mathieu R."/>
            <person name="Endo H."/>
            <person name="Kuwata A."/>
            <person name="Ogata H."/>
        </authorList>
    </citation>
    <scope>NUCLEOTIDE SEQUENCE [LARGE SCALE GENOMIC DNA]</scope>
</reference>
<proteinExistence type="predicted"/>
<name>A0ABQ6MD76_9STRA</name>
<dbReference type="Proteomes" id="UP001165060">
    <property type="component" value="Unassembled WGS sequence"/>
</dbReference>
<gene>
    <name evidence="1" type="ORF">TeGR_g12252</name>
</gene>
<organism evidence="1 2">
    <name type="scientific">Tetraparma gracilis</name>
    <dbReference type="NCBI Taxonomy" id="2962635"/>
    <lineage>
        <taxon>Eukaryota</taxon>
        <taxon>Sar</taxon>
        <taxon>Stramenopiles</taxon>
        <taxon>Ochrophyta</taxon>
        <taxon>Bolidophyceae</taxon>
        <taxon>Parmales</taxon>
        <taxon>Triparmaceae</taxon>
        <taxon>Tetraparma</taxon>
    </lineage>
</organism>
<keyword evidence="2" id="KW-1185">Reference proteome</keyword>
<comment type="caution">
    <text evidence="1">The sequence shown here is derived from an EMBL/GenBank/DDBJ whole genome shotgun (WGS) entry which is preliminary data.</text>
</comment>
<protein>
    <submittedName>
        <fullName evidence="1">Uncharacterized protein</fullName>
    </submittedName>
</protein>
<accession>A0ABQ6MD76</accession>
<evidence type="ECO:0000313" key="2">
    <source>
        <dbReference type="Proteomes" id="UP001165060"/>
    </source>
</evidence>
<dbReference type="EMBL" id="BRYB01002683">
    <property type="protein sequence ID" value="GMI23913.1"/>
    <property type="molecule type" value="Genomic_DNA"/>
</dbReference>